<evidence type="ECO:0000313" key="3">
    <source>
        <dbReference type="EMBL" id="MFC7749788.1"/>
    </source>
</evidence>
<feature type="domain" description="DHHA1" evidence="2">
    <location>
        <begin position="241"/>
        <end position="330"/>
    </location>
</feature>
<dbReference type="SUPFAM" id="SSF64182">
    <property type="entry name" value="DHH phosphoesterases"/>
    <property type="match status" value="1"/>
</dbReference>
<proteinExistence type="predicted"/>
<evidence type="ECO:0000259" key="2">
    <source>
        <dbReference type="Pfam" id="PF02272"/>
    </source>
</evidence>
<comment type="caution">
    <text evidence="3">The sequence shown here is derived from an EMBL/GenBank/DDBJ whole genome shotgun (WGS) entry which is preliminary data.</text>
</comment>
<dbReference type="EC" id="3.1.3.7" evidence="3"/>
<dbReference type="EMBL" id="JBHTGQ010000017">
    <property type="protein sequence ID" value="MFC7749788.1"/>
    <property type="molecule type" value="Genomic_DNA"/>
</dbReference>
<name>A0ABW2V655_9BACL</name>
<dbReference type="Gene3D" id="3.90.1640.10">
    <property type="entry name" value="inorganic pyrophosphatase (n-terminal core)"/>
    <property type="match status" value="1"/>
</dbReference>
<dbReference type="InterPro" id="IPR003156">
    <property type="entry name" value="DHHA1_dom"/>
</dbReference>
<dbReference type="InterPro" id="IPR038763">
    <property type="entry name" value="DHH_sf"/>
</dbReference>
<gene>
    <name evidence="3" type="ORF">ACFQWB_07535</name>
</gene>
<keyword evidence="4" id="KW-1185">Reference proteome</keyword>
<sequence>MSGKTGFFFPQETLRELREAAEFLRRHDDILVVSHVNPDGDAIGSTLAAGWLLGRMGKSYVMANQDAVPSKFGFLPNADRIVRSAELAGRAPFRAAVFVDCADRARAGDAAGLLSPDAAILNIDHHATNDRFGTQALVMPDASATCEMLWHLIGVSGEEADASVGECIYTGILTDTGGFRYSNTSRNVMILAAELLGLGVQGHVLAERLLETMTYAQIELLKRGLQTLEFACGRRVAYVSVTLKDLQELRTDSSDLDGLVNYARNVAGVEVGLLFRQDAEDKVKVSFRSRGQVDVSRVAGAFGGGGHVRASGATVAGTLEEVRKAVLREVELALE</sequence>
<dbReference type="PANTHER" id="PTHR47618:SF1">
    <property type="entry name" value="BIFUNCTIONAL OLIGORIBONUCLEASE AND PAP PHOSPHATASE NRNA"/>
    <property type="match status" value="1"/>
</dbReference>
<dbReference type="Pfam" id="PF01368">
    <property type="entry name" value="DHH"/>
    <property type="match status" value="1"/>
</dbReference>
<evidence type="ECO:0000259" key="1">
    <source>
        <dbReference type="Pfam" id="PF01368"/>
    </source>
</evidence>
<feature type="domain" description="DDH" evidence="1">
    <location>
        <begin position="30"/>
        <end position="172"/>
    </location>
</feature>
<dbReference type="InterPro" id="IPR051319">
    <property type="entry name" value="Oligoribo/pAp-PDE_c-di-AMP_PDE"/>
</dbReference>
<accession>A0ABW2V655</accession>
<reference evidence="4" key="1">
    <citation type="journal article" date="2019" name="Int. J. Syst. Evol. Microbiol.">
        <title>The Global Catalogue of Microorganisms (GCM) 10K type strain sequencing project: providing services to taxonomists for standard genome sequencing and annotation.</title>
        <authorList>
            <consortium name="The Broad Institute Genomics Platform"/>
            <consortium name="The Broad Institute Genome Sequencing Center for Infectious Disease"/>
            <person name="Wu L."/>
            <person name="Ma J."/>
        </authorList>
    </citation>
    <scope>NUCLEOTIDE SEQUENCE [LARGE SCALE GENOMIC DNA]</scope>
    <source>
        <strain evidence="4">JCM 18657</strain>
    </source>
</reference>
<protein>
    <submittedName>
        <fullName evidence="3">Bifunctional oligoribonuclease/PAP phosphatase NrnA</fullName>
        <ecNumber evidence="3">3.1.3.7</ecNumber>
    </submittedName>
</protein>
<evidence type="ECO:0000313" key="4">
    <source>
        <dbReference type="Proteomes" id="UP001596528"/>
    </source>
</evidence>
<dbReference type="RefSeq" id="WP_138789801.1">
    <property type="nucleotide sequence ID" value="NZ_JBHTGQ010000017.1"/>
</dbReference>
<dbReference type="GO" id="GO:0008441">
    <property type="term" value="F:3'(2'),5'-bisphosphate nucleotidase activity"/>
    <property type="evidence" value="ECO:0007669"/>
    <property type="project" value="UniProtKB-EC"/>
</dbReference>
<dbReference type="Proteomes" id="UP001596528">
    <property type="component" value="Unassembled WGS sequence"/>
</dbReference>
<organism evidence="3 4">
    <name type="scientific">Paenibacillus thermoaerophilus</name>
    <dbReference type="NCBI Taxonomy" id="1215385"/>
    <lineage>
        <taxon>Bacteria</taxon>
        <taxon>Bacillati</taxon>
        <taxon>Bacillota</taxon>
        <taxon>Bacilli</taxon>
        <taxon>Bacillales</taxon>
        <taxon>Paenibacillaceae</taxon>
        <taxon>Paenibacillus</taxon>
    </lineage>
</organism>
<dbReference type="Gene3D" id="3.10.310.30">
    <property type="match status" value="1"/>
</dbReference>
<dbReference type="Pfam" id="PF02272">
    <property type="entry name" value="DHHA1"/>
    <property type="match status" value="1"/>
</dbReference>
<dbReference type="InterPro" id="IPR001667">
    <property type="entry name" value="DDH_dom"/>
</dbReference>
<keyword evidence="3" id="KW-0378">Hydrolase</keyword>
<dbReference type="PANTHER" id="PTHR47618">
    <property type="entry name" value="BIFUNCTIONAL OLIGORIBONUCLEASE AND PAP PHOSPHATASE NRNA"/>
    <property type="match status" value="1"/>
</dbReference>